<dbReference type="InterPro" id="IPR022789">
    <property type="entry name" value="ParD"/>
</dbReference>
<dbReference type="PANTHER" id="PTHR36582">
    <property type="entry name" value="ANTITOXIN PARD"/>
    <property type="match status" value="1"/>
</dbReference>
<evidence type="ECO:0000313" key="4">
    <source>
        <dbReference type="Proteomes" id="UP000295050"/>
    </source>
</evidence>
<comment type="caution">
    <text evidence="3">The sequence shown here is derived from an EMBL/GenBank/DDBJ whole genome shotgun (WGS) entry which is preliminary data.</text>
</comment>
<comment type="similarity">
    <text evidence="1">Belongs to the ParD antitoxin family.</text>
</comment>
<evidence type="ECO:0000256" key="2">
    <source>
        <dbReference type="ARBA" id="ARBA00022649"/>
    </source>
</evidence>
<name>A0A4R2RG25_9RHOB</name>
<dbReference type="InterPro" id="IPR010985">
    <property type="entry name" value="Ribbon_hlx_hlx"/>
</dbReference>
<organism evidence="3 4">
    <name type="scientific">Rhodovulum bhavnagarense</name>
    <dbReference type="NCBI Taxonomy" id="992286"/>
    <lineage>
        <taxon>Bacteria</taxon>
        <taxon>Pseudomonadati</taxon>
        <taxon>Pseudomonadota</taxon>
        <taxon>Alphaproteobacteria</taxon>
        <taxon>Rhodobacterales</taxon>
        <taxon>Paracoccaceae</taxon>
        <taxon>Rhodovulum</taxon>
    </lineage>
</organism>
<dbReference type="Proteomes" id="UP000295050">
    <property type="component" value="Unassembled WGS sequence"/>
</dbReference>
<evidence type="ECO:0000256" key="1">
    <source>
        <dbReference type="ARBA" id="ARBA00008580"/>
    </source>
</evidence>
<dbReference type="SUPFAM" id="SSF47598">
    <property type="entry name" value="Ribbon-helix-helix"/>
    <property type="match status" value="1"/>
</dbReference>
<dbReference type="InterPro" id="IPR038296">
    <property type="entry name" value="ParD_sf"/>
</dbReference>
<dbReference type="RefSeq" id="WP_132953096.1">
    <property type="nucleotide sequence ID" value="NZ_SLXU01000022.1"/>
</dbReference>
<dbReference type="AlphaFoldDB" id="A0A4R2RG25"/>
<protein>
    <submittedName>
        <fullName evidence="3">Antitoxin ParD1/3/4</fullName>
    </submittedName>
</protein>
<keyword evidence="4" id="KW-1185">Reference proteome</keyword>
<dbReference type="GO" id="GO:0006355">
    <property type="term" value="P:regulation of DNA-templated transcription"/>
    <property type="evidence" value="ECO:0007669"/>
    <property type="project" value="InterPro"/>
</dbReference>
<proteinExistence type="inferred from homology"/>
<accession>A0A4R2RG25</accession>
<dbReference type="Pfam" id="PF03693">
    <property type="entry name" value="ParD_antitoxin"/>
    <property type="match status" value="1"/>
</dbReference>
<sequence>MSRLTISMPDQMNEWVESQIAAGRYGNVSEYFRDLVRRDQERREAAVAELRTMLERAEASGVSDHAFPDILEAARREARQKGLLRDEN</sequence>
<dbReference type="CDD" id="cd22231">
    <property type="entry name" value="RHH_NikR_HicB-like"/>
    <property type="match status" value="1"/>
</dbReference>
<dbReference type="Gene3D" id="6.10.10.120">
    <property type="entry name" value="Antitoxin ParD1-like"/>
    <property type="match status" value="1"/>
</dbReference>
<keyword evidence="2" id="KW-1277">Toxin-antitoxin system</keyword>
<dbReference type="NCBIfam" id="TIGR02606">
    <property type="entry name" value="antidote_CC2985"/>
    <property type="match status" value="1"/>
</dbReference>
<reference evidence="3 4" key="1">
    <citation type="submission" date="2019-03" db="EMBL/GenBank/DDBJ databases">
        <title>Genomic Encyclopedia of Type Strains, Phase IV (KMG-IV): sequencing the most valuable type-strain genomes for metagenomic binning, comparative biology and taxonomic classification.</title>
        <authorList>
            <person name="Goeker M."/>
        </authorList>
    </citation>
    <scope>NUCLEOTIDE SEQUENCE [LARGE SCALE GENOMIC DNA]</scope>
    <source>
        <strain evidence="3 4">DSM 24766</strain>
    </source>
</reference>
<gene>
    <name evidence="3" type="ORF">EV663_12227</name>
</gene>
<dbReference type="OrthoDB" id="9811310at2"/>
<evidence type="ECO:0000313" key="3">
    <source>
        <dbReference type="EMBL" id="TCP58551.1"/>
    </source>
</evidence>
<dbReference type="EMBL" id="SLXU01000022">
    <property type="protein sequence ID" value="TCP58551.1"/>
    <property type="molecule type" value="Genomic_DNA"/>
</dbReference>
<dbReference type="PANTHER" id="PTHR36582:SF2">
    <property type="entry name" value="ANTITOXIN PARD"/>
    <property type="match status" value="1"/>
</dbReference>